<proteinExistence type="predicted"/>
<sequence>MGLKDDCTQTSTGAVNSKGLCSVVEGENLSRCPSSRQSTDKDSSLSTCRVCQCAESDRRGEAALGFLGIIPPIALPIQELKKLSGELNSNNREAKKECDNDVAHDEDYGSESGIIEFISPDGEVFICDPDLEAGSYQHQDALIELGCSCKNDLALAHYACVLKWFINHGSTVCEICGSVAKNVRLADFKKVVTSLKDYEALRERTATGERIIAHVQTDSMVDPDAVAAIRRQRLSEISLWFNPHNNNNSIHNNDNNINNTNNSITVSQGGLEQLSNFPAENIVPIENPATKWAVEGTGILVATGLLTVTLAWLIAPRVGKKTAKSGLHILLGGICALTVVIFLRFIVLSRIKYGPARYWAILFVFWFLVFGIWASRTHGAHNT</sequence>
<keyword evidence="3" id="KW-0862">Zinc</keyword>
<dbReference type="InterPro" id="IPR013083">
    <property type="entry name" value="Znf_RING/FYVE/PHD"/>
</dbReference>
<dbReference type="GO" id="GO:0008270">
    <property type="term" value="F:zinc ion binding"/>
    <property type="evidence" value="ECO:0007669"/>
    <property type="project" value="UniProtKB-KW"/>
</dbReference>
<dbReference type="Gene3D" id="3.30.40.10">
    <property type="entry name" value="Zinc/RING finger domain, C3HC4 (zinc finger)"/>
    <property type="match status" value="1"/>
</dbReference>
<feature type="transmembrane region" description="Helical" evidence="4">
    <location>
        <begin position="358"/>
        <end position="375"/>
    </location>
</feature>
<evidence type="ECO:0000256" key="2">
    <source>
        <dbReference type="ARBA" id="ARBA00022771"/>
    </source>
</evidence>
<evidence type="ECO:0000313" key="7">
    <source>
        <dbReference type="Proteomes" id="UP001141806"/>
    </source>
</evidence>
<organism evidence="6 7">
    <name type="scientific">Protea cynaroides</name>
    <dbReference type="NCBI Taxonomy" id="273540"/>
    <lineage>
        <taxon>Eukaryota</taxon>
        <taxon>Viridiplantae</taxon>
        <taxon>Streptophyta</taxon>
        <taxon>Embryophyta</taxon>
        <taxon>Tracheophyta</taxon>
        <taxon>Spermatophyta</taxon>
        <taxon>Magnoliopsida</taxon>
        <taxon>Proteales</taxon>
        <taxon>Proteaceae</taxon>
        <taxon>Protea</taxon>
    </lineage>
</organism>
<keyword evidence="4" id="KW-1133">Transmembrane helix</keyword>
<evidence type="ECO:0000256" key="1">
    <source>
        <dbReference type="ARBA" id="ARBA00022723"/>
    </source>
</evidence>
<feature type="transmembrane region" description="Helical" evidence="4">
    <location>
        <begin position="327"/>
        <end position="346"/>
    </location>
</feature>
<dbReference type="Pfam" id="PF12906">
    <property type="entry name" value="RINGv"/>
    <property type="match status" value="1"/>
</dbReference>
<dbReference type="PANTHER" id="PTHR46214">
    <property type="entry name" value="ZINC FINGER, RING-CH-TYPE"/>
    <property type="match status" value="1"/>
</dbReference>
<comment type="caution">
    <text evidence="6">The sequence shown here is derived from an EMBL/GenBank/DDBJ whole genome shotgun (WGS) entry which is preliminary data.</text>
</comment>
<dbReference type="PANTHER" id="PTHR46214:SF12">
    <property type="entry name" value="RING_FYVE_PHD ZINC FINGER SUPERFAMILY PROTEIN"/>
    <property type="match status" value="1"/>
</dbReference>
<dbReference type="SMART" id="SM00744">
    <property type="entry name" value="RINGv"/>
    <property type="match status" value="1"/>
</dbReference>
<accession>A0A9Q0K9W2</accession>
<reference evidence="6" key="1">
    <citation type="journal article" date="2023" name="Plant J.">
        <title>The genome of the king protea, Protea cynaroides.</title>
        <authorList>
            <person name="Chang J."/>
            <person name="Duong T.A."/>
            <person name="Schoeman C."/>
            <person name="Ma X."/>
            <person name="Roodt D."/>
            <person name="Barker N."/>
            <person name="Li Z."/>
            <person name="Van de Peer Y."/>
            <person name="Mizrachi E."/>
        </authorList>
    </citation>
    <scope>NUCLEOTIDE SEQUENCE</scope>
    <source>
        <tissue evidence="6">Young leaves</tissue>
    </source>
</reference>
<keyword evidence="4" id="KW-0812">Transmembrane</keyword>
<keyword evidence="1" id="KW-0479">Metal-binding</keyword>
<evidence type="ECO:0000256" key="3">
    <source>
        <dbReference type="ARBA" id="ARBA00022833"/>
    </source>
</evidence>
<gene>
    <name evidence="6" type="ORF">NE237_018398</name>
</gene>
<evidence type="ECO:0000256" key="4">
    <source>
        <dbReference type="SAM" id="Phobius"/>
    </source>
</evidence>
<feature type="domain" description="RING-CH-type" evidence="5">
    <location>
        <begin position="119"/>
        <end position="183"/>
    </location>
</feature>
<keyword evidence="7" id="KW-1185">Reference proteome</keyword>
<dbReference type="PROSITE" id="PS51292">
    <property type="entry name" value="ZF_RING_CH"/>
    <property type="match status" value="1"/>
</dbReference>
<dbReference type="InterPro" id="IPR011016">
    <property type="entry name" value="Znf_RING-CH"/>
</dbReference>
<keyword evidence="4" id="KW-0472">Membrane</keyword>
<name>A0A9Q0K9W2_9MAGN</name>
<dbReference type="SUPFAM" id="SSF57850">
    <property type="entry name" value="RING/U-box"/>
    <property type="match status" value="1"/>
</dbReference>
<keyword evidence="2" id="KW-0863">Zinc-finger</keyword>
<dbReference type="Proteomes" id="UP001141806">
    <property type="component" value="Unassembled WGS sequence"/>
</dbReference>
<protein>
    <recommendedName>
        <fullName evidence="5">RING-CH-type domain-containing protein</fullName>
    </recommendedName>
</protein>
<evidence type="ECO:0000259" key="5">
    <source>
        <dbReference type="PROSITE" id="PS51292"/>
    </source>
</evidence>
<evidence type="ECO:0000313" key="6">
    <source>
        <dbReference type="EMBL" id="KAJ4966549.1"/>
    </source>
</evidence>
<dbReference type="EMBL" id="JAMYWD010000007">
    <property type="protein sequence ID" value="KAJ4966549.1"/>
    <property type="molecule type" value="Genomic_DNA"/>
</dbReference>
<dbReference type="AlphaFoldDB" id="A0A9Q0K9W2"/>
<feature type="transmembrane region" description="Helical" evidence="4">
    <location>
        <begin position="292"/>
        <end position="315"/>
    </location>
</feature>
<dbReference type="OrthoDB" id="1900797at2759"/>